<keyword evidence="2" id="KW-1185">Reference proteome</keyword>
<dbReference type="RefSeq" id="WP_319844440.1">
    <property type="nucleotide sequence ID" value="NZ_JAXAFJ010000005.1"/>
</dbReference>
<sequence length="331" mass="33919">MSLTAPSPDNDYLIPLGQSATREFFQGFFTSVGQRLRSLEMTEADYQSAIDLITSQALAIVSANITEVVDVQRQTLIEIQEAADQIIAAYEDIATGVLPAASSTLAPVAGLTATNVQAAVEQLVAASNALGEDIAGFDDDLASINQAISTQAGLLGSKQQASGILTGIAGAGGYAANRGIFSTSGTAFGTYALTVYGRTLAGLADAAALLAQVVGAGAATLTGLGQVITGGFRTTGKDIGALTGTLAFDPGLGNLKYGRRTSFAFTIAPLTEDGFVELFFWTDGTGGTVTIAAGFQNSADYGDTIATDGSYHVQLRRAGGAGFNTCNIRRL</sequence>
<proteinExistence type="predicted"/>
<dbReference type="Proteomes" id="UP001274321">
    <property type="component" value="Unassembled WGS sequence"/>
</dbReference>
<name>A0ABU4RQ50_9HYPH</name>
<reference evidence="1 2" key="1">
    <citation type="submission" date="2023-11" db="EMBL/GenBank/DDBJ databases">
        <authorList>
            <person name="Bao R."/>
        </authorList>
    </citation>
    <scope>NUCLEOTIDE SEQUENCE [LARGE SCALE GENOMIC DNA]</scope>
    <source>
        <strain evidence="1 2">PJ23</strain>
    </source>
</reference>
<evidence type="ECO:0008006" key="3">
    <source>
        <dbReference type="Google" id="ProtNLM"/>
    </source>
</evidence>
<comment type="caution">
    <text evidence="1">The sequence shown here is derived from an EMBL/GenBank/DDBJ whole genome shotgun (WGS) entry which is preliminary data.</text>
</comment>
<protein>
    <recommendedName>
        <fullName evidence="3">Tail fiber protein</fullName>
    </recommendedName>
</protein>
<organism evidence="1 2">
    <name type="scientific">Terrihabitans rhizophilus</name>
    <dbReference type="NCBI Taxonomy" id="3092662"/>
    <lineage>
        <taxon>Bacteria</taxon>
        <taxon>Pseudomonadati</taxon>
        <taxon>Pseudomonadota</taxon>
        <taxon>Alphaproteobacteria</taxon>
        <taxon>Hyphomicrobiales</taxon>
        <taxon>Terrihabitans</taxon>
    </lineage>
</organism>
<evidence type="ECO:0000313" key="2">
    <source>
        <dbReference type="Proteomes" id="UP001274321"/>
    </source>
</evidence>
<gene>
    <name evidence="1" type="ORF">SCD90_09540</name>
</gene>
<dbReference type="EMBL" id="JAXAFJ010000005">
    <property type="protein sequence ID" value="MDX6806308.1"/>
    <property type="molecule type" value="Genomic_DNA"/>
</dbReference>
<evidence type="ECO:0000313" key="1">
    <source>
        <dbReference type="EMBL" id="MDX6806308.1"/>
    </source>
</evidence>
<accession>A0ABU4RQ50</accession>